<dbReference type="EMBL" id="QOVW01000080">
    <property type="protein sequence ID" value="RDB35593.1"/>
    <property type="molecule type" value="Genomic_DNA"/>
</dbReference>
<organism evidence="1 2">
    <name type="scientific">Spirobacillus cienkowskii</name>
    <dbReference type="NCBI Taxonomy" id="495820"/>
    <lineage>
        <taxon>Bacteria</taxon>
        <taxon>Pseudomonadati</taxon>
        <taxon>Bdellovibrionota</taxon>
        <taxon>Oligoflexia</taxon>
        <taxon>Silvanigrellales</taxon>
        <taxon>Spirobacillus</taxon>
    </lineage>
</organism>
<accession>A0A369KV12</accession>
<protein>
    <submittedName>
        <fullName evidence="1">Uncharacterized protein</fullName>
    </submittedName>
</protein>
<dbReference type="RefSeq" id="WP_338635194.1">
    <property type="nucleotide sequence ID" value="NZ_CP146516.1"/>
</dbReference>
<evidence type="ECO:0000313" key="2">
    <source>
        <dbReference type="Proteomes" id="UP000253934"/>
    </source>
</evidence>
<reference evidence="1" key="1">
    <citation type="submission" date="2018-04" db="EMBL/GenBank/DDBJ databases">
        <title>Draft genome sequence of the Candidatus Spirobacillus cienkowskii, a pathogen of freshwater Daphnia species, reconstructed from hemolymph metagenomic reads.</title>
        <authorList>
            <person name="Bresciani L."/>
            <person name="Lemos L.N."/>
            <person name="Wale N."/>
            <person name="Lin J.Y."/>
            <person name="Fernandes G.R."/>
            <person name="Duffy M.A."/>
            <person name="Rodrigues J.M."/>
        </authorList>
    </citation>
    <scope>NUCLEOTIDE SEQUENCE [LARGE SCALE GENOMIC DNA]</scope>
    <source>
        <strain evidence="1">Binning01</strain>
    </source>
</reference>
<dbReference type="Proteomes" id="UP000253934">
    <property type="component" value="Unassembled WGS sequence"/>
</dbReference>
<comment type="caution">
    <text evidence="1">The sequence shown here is derived from an EMBL/GenBank/DDBJ whole genome shotgun (WGS) entry which is preliminary data.</text>
</comment>
<sequence length="312" mass="36052">MNLRNFGERGGFKVLAVARLSSCSYSLVLYVLNCLVAGIDEIVSSTGELSVLLGVSEKQVKFAIDELSENNILSITKKHGKTLVLKMNLDPEKWKNLRSSPERNKRVLGDAKNLHSIIPQKNLNEKPKPIKVTLSSHEALLFPNKKKTKHEGIHDEKLNKIIKIFTQNQKNNIDLEKETDFAKLLLENHPIDQIISLINFFSKEIPSLSMLAGAWFHYLNKYREETAEVDDLNAFRRKHEDYDKKIRNLAYFELKKIQKEKKSISADEELLLHILMRHEQPRKQLYWALKAKEKYPGLIVFLDHAKNSVELN</sequence>
<name>A0A369KV12_9BACT</name>
<evidence type="ECO:0000313" key="1">
    <source>
        <dbReference type="EMBL" id="RDB35593.1"/>
    </source>
</evidence>
<dbReference type="AlphaFoldDB" id="A0A369KV12"/>
<keyword evidence="2" id="KW-1185">Reference proteome</keyword>
<proteinExistence type="predicted"/>
<gene>
    <name evidence="1" type="ORF">DCC88_09265</name>
</gene>